<dbReference type="FunFam" id="3.30.160.20:FF:000003">
    <property type="entry name" value="Ribonuclease 3"/>
    <property type="match status" value="1"/>
</dbReference>
<dbReference type="AlphaFoldDB" id="G2J7C7"/>
<dbReference type="InterPro" id="IPR014720">
    <property type="entry name" value="dsRBD_dom"/>
</dbReference>
<evidence type="ECO:0000256" key="8">
    <source>
        <dbReference type="ARBA" id="ARBA00022694"/>
    </source>
</evidence>
<dbReference type="SUPFAM" id="SSF69065">
    <property type="entry name" value="RNase III domain-like"/>
    <property type="match status" value="1"/>
</dbReference>
<comment type="similarity">
    <text evidence="3">Belongs to the ribonuclease III family.</text>
</comment>
<comment type="cofactor">
    <cofactor evidence="15">
        <name>Mg(2+)</name>
        <dbReference type="ChEBI" id="CHEBI:18420"/>
    </cofactor>
</comment>
<evidence type="ECO:0000256" key="13">
    <source>
        <dbReference type="ARBA" id="ARBA00022842"/>
    </source>
</evidence>
<feature type="binding site" evidence="15">
    <location>
        <position position="115"/>
    </location>
    <ligand>
        <name>Mg(2+)</name>
        <dbReference type="ChEBI" id="CHEBI:18420"/>
    </ligand>
</feature>
<feature type="active site" evidence="15">
    <location>
        <position position="115"/>
    </location>
</feature>
<keyword evidence="14 15" id="KW-0694">RNA-binding</keyword>
<accession>G2J7C7</accession>
<dbReference type="GO" id="GO:0042802">
    <property type="term" value="F:identical protein binding"/>
    <property type="evidence" value="ECO:0007669"/>
    <property type="project" value="UniProtKB-ARBA"/>
</dbReference>
<keyword evidence="11 15" id="KW-0255">Endonuclease</keyword>
<dbReference type="InterPro" id="IPR000999">
    <property type="entry name" value="RNase_III_dom"/>
</dbReference>
<dbReference type="PROSITE" id="PS00517">
    <property type="entry name" value="RNASE_3_1"/>
    <property type="match status" value="1"/>
</dbReference>
<dbReference type="STRING" id="1070319.CAGGBEG34_1200002"/>
<feature type="domain" description="RNase III" evidence="17">
    <location>
        <begin position="4"/>
        <end position="126"/>
    </location>
</feature>
<reference evidence="18 19" key="1">
    <citation type="submission" date="2011-08" db="EMBL/GenBank/DDBJ databases">
        <title>The genome of the obligate endobacterium of an arbuscular mycorrhizal fungus reveals an interphylum network of nutritional interactions.</title>
        <authorList>
            <person name="Ghignone S."/>
            <person name="Salvioli A."/>
            <person name="Anca I."/>
            <person name="Lumini E."/>
            <person name="Ortu G."/>
            <person name="Petiti L."/>
            <person name="Cruveiller S."/>
            <person name="Bianciotto V."/>
            <person name="Piffanelli P."/>
            <person name="Lanfranco L."/>
            <person name="Bonfante P."/>
        </authorList>
    </citation>
    <scope>NUCLEOTIDE SEQUENCE [LARGE SCALE GENOMIC DNA]</scope>
    <source>
        <strain evidence="18 19">BEG34</strain>
    </source>
</reference>
<dbReference type="GO" id="GO:0019843">
    <property type="term" value="F:rRNA binding"/>
    <property type="evidence" value="ECO:0007669"/>
    <property type="project" value="UniProtKB-KW"/>
</dbReference>
<dbReference type="Gene3D" id="3.30.160.20">
    <property type="match status" value="1"/>
</dbReference>
<dbReference type="EMBL" id="CAFB01000023">
    <property type="protein sequence ID" value="CCD28668.1"/>
    <property type="molecule type" value="Genomic_DNA"/>
</dbReference>
<evidence type="ECO:0000313" key="19">
    <source>
        <dbReference type="Proteomes" id="UP000054051"/>
    </source>
</evidence>
<feature type="binding site" evidence="15">
    <location>
        <position position="39"/>
    </location>
    <ligand>
        <name>Mg(2+)</name>
        <dbReference type="ChEBI" id="CHEBI:18420"/>
    </ligand>
</feature>
<evidence type="ECO:0000256" key="2">
    <source>
        <dbReference type="ARBA" id="ARBA00004496"/>
    </source>
</evidence>
<dbReference type="PANTHER" id="PTHR11207:SF0">
    <property type="entry name" value="RIBONUCLEASE 3"/>
    <property type="match status" value="1"/>
</dbReference>
<dbReference type="NCBIfam" id="TIGR02191">
    <property type="entry name" value="RNaseIII"/>
    <property type="match status" value="1"/>
</dbReference>
<dbReference type="Proteomes" id="UP000054051">
    <property type="component" value="Unassembled WGS sequence"/>
</dbReference>
<evidence type="ECO:0000256" key="6">
    <source>
        <dbReference type="ARBA" id="ARBA00022552"/>
    </source>
</evidence>
<dbReference type="Pfam" id="PF00035">
    <property type="entry name" value="dsrm"/>
    <property type="match status" value="1"/>
</dbReference>
<dbReference type="EC" id="3.1.26.3" evidence="15"/>
<comment type="catalytic activity">
    <reaction evidence="1 15">
        <text>Endonucleolytic cleavage to 5'-phosphomonoester.</text>
        <dbReference type="EC" id="3.1.26.3"/>
    </reaction>
</comment>
<dbReference type="GO" id="GO:0004525">
    <property type="term" value="F:ribonuclease III activity"/>
    <property type="evidence" value="ECO:0007669"/>
    <property type="project" value="UniProtKB-UniRule"/>
</dbReference>
<evidence type="ECO:0000256" key="15">
    <source>
        <dbReference type="HAMAP-Rule" id="MF_00104"/>
    </source>
</evidence>
<dbReference type="GO" id="GO:0046872">
    <property type="term" value="F:metal ion binding"/>
    <property type="evidence" value="ECO:0007669"/>
    <property type="project" value="UniProtKB-KW"/>
</dbReference>
<keyword evidence="13 15" id="KW-0460">Magnesium</keyword>
<dbReference type="PROSITE" id="PS50137">
    <property type="entry name" value="DS_RBD"/>
    <property type="match status" value="1"/>
</dbReference>
<dbReference type="PROSITE" id="PS50142">
    <property type="entry name" value="RNASE_3_2"/>
    <property type="match status" value="1"/>
</dbReference>
<dbReference type="GO" id="GO:0005737">
    <property type="term" value="C:cytoplasm"/>
    <property type="evidence" value="ECO:0007669"/>
    <property type="project" value="UniProtKB-SubCell"/>
</dbReference>
<keyword evidence="15" id="KW-0699">rRNA-binding</keyword>
<dbReference type="FunFam" id="1.10.1520.10:FF:000001">
    <property type="entry name" value="Ribonuclease 3"/>
    <property type="match status" value="1"/>
</dbReference>
<evidence type="ECO:0000313" key="18">
    <source>
        <dbReference type="EMBL" id="CCD28668.1"/>
    </source>
</evidence>
<keyword evidence="7 15" id="KW-0507">mRNA processing</keyword>
<keyword evidence="12 15" id="KW-0378">Hydrolase</keyword>
<keyword evidence="8 15" id="KW-0819">tRNA processing</keyword>
<gene>
    <name evidence="15 18" type="primary">rnc</name>
    <name evidence="18" type="ORF">CAGGBEG34_1200002</name>
</gene>
<evidence type="ECO:0000256" key="12">
    <source>
        <dbReference type="ARBA" id="ARBA00022801"/>
    </source>
</evidence>
<dbReference type="Gene3D" id="1.10.1520.10">
    <property type="entry name" value="Ribonuclease III domain"/>
    <property type="match status" value="1"/>
</dbReference>
<keyword evidence="10 15" id="KW-0479">Metal-binding</keyword>
<evidence type="ECO:0000256" key="4">
    <source>
        <dbReference type="ARBA" id="ARBA00011738"/>
    </source>
</evidence>
<comment type="caution">
    <text evidence="18">The sequence shown here is derived from an EMBL/GenBank/DDBJ whole genome shotgun (WGS) entry which is preliminary data.</text>
</comment>
<protein>
    <recommendedName>
        <fullName evidence="15">Ribonuclease 3</fullName>
        <ecNumber evidence="15">3.1.26.3</ecNumber>
    </recommendedName>
    <alternativeName>
        <fullName evidence="15">Ribonuclease III</fullName>
        <shortName evidence="15">RNase III</shortName>
    </alternativeName>
</protein>
<evidence type="ECO:0000259" key="17">
    <source>
        <dbReference type="PROSITE" id="PS50142"/>
    </source>
</evidence>
<dbReference type="eggNOG" id="COG0571">
    <property type="taxonomic scope" value="Bacteria"/>
</dbReference>
<feature type="domain" description="DRBM" evidence="16">
    <location>
        <begin position="153"/>
        <end position="223"/>
    </location>
</feature>
<dbReference type="GO" id="GO:0006364">
    <property type="term" value="P:rRNA processing"/>
    <property type="evidence" value="ECO:0007669"/>
    <property type="project" value="UniProtKB-UniRule"/>
</dbReference>
<evidence type="ECO:0000256" key="10">
    <source>
        <dbReference type="ARBA" id="ARBA00022723"/>
    </source>
</evidence>
<dbReference type="CDD" id="cd10845">
    <property type="entry name" value="DSRM_RNAse_III_family"/>
    <property type="match status" value="1"/>
</dbReference>
<dbReference type="SMART" id="SM00358">
    <property type="entry name" value="DSRM"/>
    <property type="match status" value="1"/>
</dbReference>
<dbReference type="PANTHER" id="PTHR11207">
    <property type="entry name" value="RIBONUCLEASE III"/>
    <property type="match status" value="1"/>
</dbReference>
<evidence type="ECO:0000256" key="7">
    <source>
        <dbReference type="ARBA" id="ARBA00022664"/>
    </source>
</evidence>
<dbReference type="GO" id="GO:0008033">
    <property type="term" value="P:tRNA processing"/>
    <property type="evidence" value="ECO:0007669"/>
    <property type="project" value="UniProtKB-KW"/>
</dbReference>
<dbReference type="OrthoDB" id="9805026at2"/>
<evidence type="ECO:0000256" key="1">
    <source>
        <dbReference type="ARBA" id="ARBA00000109"/>
    </source>
</evidence>
<feature type="binding site" evidence="15">
    <location>
        <position position="112"/>
    </location>
    <ligand>
        <name>Mg(2+)</name>
        <dbReference type="ChEBI" id="CHEBI:18420"/>
    </ligand>
</feature>
<evidence type="ECO:0000256" key="9">
    <source>
        <dbReference type="ARBA" id="ARBA00022722"/>
    </source>
</evidence>
<dbReference type="InterPro" id="IPR036389">
    <property type="entry name" value="RNase_III_sf"/>
</dbReference>
<sequence>MTSKNTLQSRLDYVFCRPVLLRRAMTHRSHSAPHNEKFEFLGDAVLNCVISALIFQRFPALKEGDLSRIRAHLVKQQTLCQIAQTLELAKDLRLGEGELRSGGRKRPSMLADALEALFGAIYLDGGFSAARAAIERLYAPILDHLDLKMSGKDAKTCLQELLQGRKIALPEYTVITTRGAAHRQQFEIQCTVPSLEIQARGRGASRRAAEQEAAARALAEIKRS</sequence>
<dbReference type="Pfam" id="PF14622">
    <property type="entry name" value="Ribonucleas_3_3"/>
    <property type="match status" value="1"/>
</dbReference>
<evidence type="ECO:0000256" key="11">
    <source>
        <dbReference type="ARBA" id="ARBA00022759"/>
    </source>
</evidence>
<evidence type="ECO:0000256" key="3">
    <source>
        <dbReference type="ARBA" id="ARBA00010183"/>
    </source>
</evidence>
<evidence type="ECO:0000256" key="14">
    <source>
        <dbReference type="ARBA" id="ARBA00022884"/>
    </source>
</evidence>
<dbReference type="SUPFAM" id="SSF54768">
    <property type="entry name" value="dsRNA-binding domain-like"/>
    <property type="match status" value="1"/>
</dbReference>
<keyword evidence="6 15" id="KW-0698">rRNA processing</keyword>
<comment type="function">
    <text evidence="15">Digests double-stranded RNA. Involved in the processing of primary rRNA transcript to yield the immediate precursors to the large and small rRNAs (23S and 16S). Processes some mRNAs, and tRNAs when they are encoded in the rRNA operon. Processes pre-crRNA and tracrRNA of type II CRISPR loci if present in the organism.</text>
</comment>
<proteinExistence type="inferred from homology"/>
<dbReference type="GO" id="GO:0010468">
    <property type="term" value="P:regulation of gene expression"/>
    <property type="evidence" value="ECO:0007669"/>
    <property type="project" value="TreeGrafter"/>
</dbReference>
<dbReference type="GO" id="GO:0006397">
    <property type="term" value="P:mRNA processing"/>
    <property type="evidence" value="ECO:0007669"/>
    <property type="project" value="UniProtKB-UniRule"/>
</dbReference>
<comment type="subunit">
    <text evidence="4 15">Homodimer.</text>
</comment>
<keyword evidence="9 15" id="KW-0540">Nuclease</keyword>
<keyword evidence="19" id="KW-1185">Reference proteome</keyword>
<dbReference type="HAMAP" id="MF_00104">
    <property type="entry name" value="RNase_III"/>
    <property type="match status" value="1"/>
</dbReference>
<dbReference type="InterPro" id="IPR011907">
    <property type="entry name" value="RNase_III"/>
</dbReference>
<evidence type="ECO:0000256" key="5">
    <source>
        <dbReference type="ARBA" id="ARBA00022490"/>
    </source>
</evidence>
<name>G2J7C7_9BURK</name>
<dbReference type="SMART" id="SM00535">
    <property type="entry name" value="RIBOc"/>
    <property type="match status" value="1"/>
</dbReference>
<comment type="subcellular location">
    <subcellularLocation>
        <location evidence="2 15">Cytoplasm</location>
    </subcellularLocation>
</comment>
<organism evidence="18 19">
    <name type="scientific">Candidatus Glomeribacter gigasporarum BEG34</name>
    <dbReference type="NCBI Taxonomy" id="1070319"/>
    <lineage>
        <taxon>Bacteria</taxon>
        <taxon>Pseudomonadati</taxon>
        <taxon>Pseudomonadota</taxon>
        <taxon>Betaproteobacteria</taxon>
        <taxon>Burkholderiales</taxon>
        <taxon>Burkholderiaceae</taxon>
        <taxon>Candidatus Glomeribacter</taxon>
    </lineage>
</organism>
<dbReference type="CDD" id="cd00593">
    <property type="entry name" value="RIBOc"/>
    <property type="match status" value="1"/>
</dbReference>
<evidence type="ECO:0000259" key="16">
    <source>
        <dbReference type="PROSITE" id="PS50137"/>
    </source>
</evidence>
<keyword evidence="5 15" id="KW-0963">Cytoplasm</keyword>
<feature type="active site" evidence="15">
    <location>
        <position position="43"/>
    </location>
</feature>
<dbReference type="GO" id="GO:0003725">
    <property type="term" value="F:double-stranded RNA binding"/>
    <property type="evidence" value="ECO:0007669"/>
    <property type="project" value="TreeGrafter"/>
</dbReference>